<accession>A0A7I9VM82</accession>
<keyword evidence="4 5" id="KW-0694">RNA-binding</keyword>
<dbReference type="EMBL" id="BJTG01000005">
    <property type="protein sequence ID" value="GEJ57515.1"/>
    <property type="molecule type" value="Genomic_DNA"/>
</dbReference>
<dbReference type="InterPro" id="IPR028909">
    <property type="entry name" value="bL21-like"/>
</dbReference>
<keyword evidence="7" id="KW-1185">Reference proteome</keyword>
<dbReference type="AlphaFoldDB" id="A0A7I9VM82"/>
<dbReference type="GO" id="GO:0003735">
    <property type="term" value="F:structural constituent of ribosome"/>
    <property type="evidence" value="ECO:0007669"/>
    <property type="project" value="InterPro"/>
</dbReference>
<keyword evidence="2 4" id="KW-0689">Ribosomal protein</keyword>
<comment type="function">
    <text evidence="4 5">This protein binds to 23S rRNA in the presence of protein L20.</text>
</comment>
<dbReference type="GO" id="GO:0005840">
    <property type="term" value="C:ribosome"/>
    <property type="evidence" value="ECO:0007669"/>
    <property type="project" value="UniProtKB-KW"/>
</dbReference>
<dbReference type="GO" id="GO:0019843">
    <property type="term" value="F:rRNA binding"/>
    <property type="evidence" value="ECO:0007669"/>
    <property type="project" value="UniProtKB-UniRule"/>
</dbReference>
<name>A0A7I9VM82_9BACT</name>
<dbReference type="GO" id="GO:0005737">
    <property type="term" value="C:cytoplasm"/>
    <property type="evidence" value="ECO:0007669"/>
    <property type="project" value="UniProtKB-ARBA"/>
</dbReference>
<comment type="similarity">
    <text evidence="1 4 5">Belongs to the bacterial ribosomal protein bL21 family.</text>
</comment>
<dbReference type="InterPro" id="IPR001787">
    <property type="entry name" value="Ribosomal_bL21"/>
</dbReference>
<dbReference type="RefSeq" id="WP_176065162.1">
    <property type="nucleotide sequence ID" value="NZ_BJTG01000005.1"/>
</dbReference>
<evidence type="ECO:0000313" key="6">
    <source>
        <dbReference type="EMBL" id="GEJ57515.1"/>
    </source>
</evidence>
<evidence type="ECO:0000256" key="1">
    <source>
        <dbReference type="ARBA" id="ARBA00008563"/>
    </source>
</evidence>
<evidence type="ECO:0000256" key="5">
    <source>
        <dbReference type="RuleBase" id="RU000562"/>
    </source>
</evidence>
<gene>
    <name evidence="4 6" type="primary">rplU</name>
    <name evidence="6" type="ORF">AMYX_22560</name>
</gene>
<evidence type="ECO:0000256" key="4">
    <source>
        <dbReference type="HAMAP-Rule" id="MF_01363"/>
    </source>
</evidence>
<dbReference type="SUPFAM" id="SSF141091">
    <property type="entry name" value="L21p-like"/>
    <property type="match status" value="1"/>
</dbReference>
<keyword evidence="4 5" id="KW-0699">rRNA-binding</keyword>
<dbReference type="GO" id="GO:1990904">
    <property type="term" value="C:ribonucleoprotein complex"/>
    <property type="evidence" value="ECO:0007669"/>
    <property type="project" value="UniProtKB-KW"/>
</dbReference>
<dbReference type="PANTHER" id="PTHR21349:SF0">
    <property type="entry name" value="LARGE RIBOSOMAL SUBUNIT PROTEIN BL21M"/>
    <property type="match status" value="1"/>
</dbReference>
<dbReference type="InterPro" id="IPR036164">
    <property type="entry name" value="bL21-like_sf"/>
</dbReference>
<dbReference type="Pfam" id="PF00829">
    <property type="entry name" value="Ribosomal_L21p"/>
    <property type="match status" value="1"/>
</dbReference>
<comment type="caution">
    <text evidence="6">The sequence shown here is derived from an EMBL/GenBank/DDBJ whole genome shotgun (WGS) entry which is preliminary data.</text>
</comment>
<evidence type="ECO:0000256" key="2">
    <source>
        <dbReference type="ARBA" id="ARBA00022980"/>
    </source>
</evidence>
<reference evidence="7" key="1">
    <citation type="journal article" date="2020" name="Appl. Environ. Microbiol.">
        <title>Diazotrophic Anaeromyxobacter Isolates from Soils.</title>
        <authorList>
            <person name="Masuda Y."/>
            <person name="Yamanaka H."/>
            <person name="Xu Z.X."/>
            <person name="Shiratori Y."/>
            <person name="Aono T."/>
            <person name="Amachi S."/>
            <person name="Senoo K."/>
            <person name="Itoh H."/>
        </authorList>
    </citation>
    <scope>NUCLEOTIDE SEQUENCE [LARGE SCALE GENOMIC DNA]</scope>
    <source>
        <strain evidence="7">R267</strain>
    </source>
</reference>
<proteinExistence type="inferred from homology"/>
<dbReference type="GO" id="GO:0006412">
    <property type="term" value="P:translation"/>
    <property type="evidence" value="ECO:0007669"/>
    <property type="project" value="UniProtKB-UniRule"/>
</dbReference>
<sequence>MYAVIRTGGKQYRVAQGDRVKIEKLEGDVGGKLTFDVLLVGGEGEAKVGSPIVAGAAVEGEILAQDKHKKVINFRKKKEGWTKKRGHRQPFTEVLITAVRA</sequence>
<comment type="subunit">
    <text evidence="4">Part of the 50S ribosomal subunit. Contacts protein L20.</text>
</comment>
<evidence type="ECO:0000256" key="3">
    <source>
        <dbReference type="ARBA" id="ARBA00023274"/>
    </source>
</evidence>
<dbReference type="HAMAP" id="MF_01363">
    <property type="entry name" value="Ribosomal_bL21"/>
    <property type="match status" value="1"/>
</dbReference>
<protein>
    <recommendedName>
        <fullName evidence="4">Large ribosomal subunit protein bL21</fullName>
    </recommendedName>
</protein>
<dbReference type="Proteomes" id="UP000503640">
    <property type="component" value="Unassembled WGS sequence"/>
</dbReference>
<evidence type="ECO:0000313" key="7">
    <source>
        <dbReference type="Proteomes" id="UP000503640"/>
    </source>
</evidence>
<keyword evidence="3 4" id="KW-0687">Ribonucleoprotein</keyword>
<dbReference type="NCBIfam" id="TIGR00061">
    <property type="entry name" value="L21"/>
    <property type="match status" value="1"/>
</dbReference>
<organism evidence="6 7">
    <name type="scientific">Anaeromyxobacter diazotrophicus</name>
    <dbReference type="NCBI Taxonomy" id="2590199"/>
    <lineage>
        <taxon>Bacteria</taxon>
        <taxon>Pseudomonadati</taxon>
        <taxon>Myxococcota</taxon>
        <taxon>Myxococcia</taxon>
        <taxon>Myxococcales</taxon>
        <taxon>Cystobacterineae</taxon>
        <taxon>Anaeromyxobacteraceae</taxon>
        <taxon>Anaeromyxobacter</taxon>
    </lineage>
</organism>
<dbReference type="PANTHER" id="PTHR21349">
    <property type="entry name" value="50S RIBOSOMAL PROTEIN L21"/>
    <property type="match status" value="1"/>
</dbReference>